<name>H0ECQ7_GLAL7</name>
<sequence length="303" mass="34635">MSPVLGDNLENLYNVHNFLWDRTRAIRRDFVFQSSMDPSEMSHQTYCLERIVRFHAISLHQMSKNGIITPSGEDFSEQQEVEQLSKALLSLMHCYDDCNKQKVQCENEPEFRAYYVLFNCRHPGVLQNVQAWGYGLYNNSDEIQTAVAIVEFDNEEDIVTFGEAYGLRFEEVDGEIVLSFDSDDLRDPFPPLKQAYSFSLVERKRGSHSLPEAIALNVYDDTVVDEVEIESNEDDESLFVPDNTAKPSLITHTGTKNFENKNFGQDSVDDTKPASQQSSIFALTFETKRQRGQESKTGKGRKP</sequence>
<dbReference type="PANTHER" id="PTHR12436">
    <property type="entry name" value="80 KDA MCM3-ASSOCIATED PROTEIN"/>
    <property type="match status" value="1"/>
</dbReference>
<dbReference type="OrthoDB" id="264795at2759"/>
<dbReference type="HOGENOM" id="CLU_918466_0_0_1"/>
<feature type="domain" description="SAC3/GANP/THP3 conserved" evidence="2">
    <location>
        <begin position="5"/>
        <end position="161"/>
    </location>
</feature>
<proteinExistence type="predicted"/>
<accession>H0ECQ7</accession>
<comment type="caution">
    <text evidence="3">The sequence shown here is derived from an EMBL/GenBank/DDBJ whole genome shotgun (WGS) entry which is preliminary data.</text>
</comment>
<dbReference type="GO" id="GO:0006406">
    <property type="term" value="P:mRNA export from nucleus"/>
    <property type="evidence" value="ECO:0007669"/>
    <property type="project" value="TreeGrafter"/>
</dbReference>
<gene>
    <name evidence="3" type="ORF">M7I_0201</name>
</gene>
<evidence type="ECO:0000313" key="4">
    <source>
        <dbReference type="Proteomes" id="UP000005446"/>
    </source>
</evidence>
<evidence type="ECO:0000256" key="1">
    <source>
        <dbReference type="SAM" id="MobiDB-lite"/>
    </source>
</evidence>
<dbReference type="InterPro" id="IPR005062">
    <property type="entry name" value="SAC3/GANP/THP3_conserved"/>
</dbReference>
<feature type="region of interest" description="Disordered" evidence="1">
    <location>
        <begin position="242"/>
        <end position="303"/>
    </location>
</feature>
<dbReference type="PANTHER" id="PTHR12436:SF3">
    <property type="entry name" value="GERMINAL-CENTER ASSOCIATED NUCLEAR PROTEIN"/>
    <property type="match status" value="1"/>
</dbReference>
<dbReference type="EMBL" id="AGUE01000006">
    <property type="protein sequence ID" value="EHL03561.1"/>
    <property type="molecule type" value="Genomic_DNA"/>
</dbReference>
<dbReference type="InParanoid" id="H0ECQ7"/>
<feature type="compositionally biased region" description="Polar residues" evidence="1">
    <location>
        <begin position="250"/>
        <end position="265"/>
    </location>
</feature>
<dbReference type="GO" id="GO:0070390">
    <property type="term" value="C:transcription export complex 2"/>
    <property type="evidence" value="ECO:0007669"/>
    <property type="project" value="TreeGrafter"/>
</dbReference>
<dbReference type="Proteomes" id="UP000005446">
    <property type="component" value="Unassembled WGS sequence"/>
</dbReference>
<protein>
    <submittedName>
        <fullName evidence="3">Putative SAC3 family protein 1</fullName>
    </submittedName>
</protein>
<dbReference type="Pfam" id="PF03399">
    <property type="entry name" value="SAC3_GANP"/>
    <property type="match status" value="1"/>
</dbReference>
<evidence type="ECO:0000259" key="2">
    <source>
        <dbReference type="Pfam" id="PF03399"/>
    </source>
</evidence>
<dbReference type="Gene3D" id="1.25.40.990">
    <property type="match status" value="1"/>
</dbReference>
<dbReference type="GO" id="GO:0005737">
    <property type="term" value="C:cytoplasm"/>
    <property type="evidence" value="ECO:0007669"/>
    <property type="project" value="TreeGrafter"/>
</dbReference>
<reference evidence="3 4" key="1">
    <citation type="journal article" date="2012" name="Eukaryot. Cell">
        <title>Genome sequence of the fungus Glarea lozoyensis: the first genome sequence of a species from the Helotiaceae family.</title>
        <authorList>
            <person name="Youssar L."/>
            <person name="Gruening B.A."/>
            <person name="Erxleben A."/>
            <person name="Guenther S."/>
            <person name="Huettel W."/>
        </authorList>
    </citation>
    <scope>NUCLEOTIDE SEQUENCE [LARGE SCALE GENOMIC DNA]</scope>
    <source>
        <strain evidence="4">ATCC 74030 / MF5533</strain>
    </source>
</reference>
<dbReference type="AlphaFoldDB" id="H0ECQ7"/>
<organism evidence="3 4">
    <name type="scientific">Glarea lozoyensis (strain ATCC 74030 / MF5533)</name>
    <dbReference type="NCBI Taxonomy" id="1104152"/>
    <lineage>
        <taxon>Eukaryota</taxon>
        <taxon>Fungi</taxon>
        <taxon>Dikarya</taxon>
        <taxon>Ascomycota</taxon>
        <taxon>Pezizomycotina</taxon>
        <taxon>Leotiomycetes</taxon>
        <taxon>Helotiales</taxon>
        <taxon>Helotiaceae</taxon>
        <taxon>Glarea</taxon>
    </lineage>
</organism>
<dbReference type="InterPro" id="IPR045107">
    <property type="entry name" value="SAC3/GANP/THP3"/>
</dbReference>
<keyword evidence="4" id="KW-1185">Reference proteome</keyword>
<feature type="compositionally biased region" description="Basic and acidic residues" evidence="1">
    <location>
        <begin position="286"/>
        <end position="297"/>
    </location>
</feature>
<evidence type="ECO:0000313" key="3">
    <source>
        <dbReference type="EMBL" id="EHL03561.1"/>
    </source>
</evidence>